<dbReference type="RefSeq" id="XP_067065530.1">
    <property type="nucleotide sequence ID" value="XM_067209287.1"/>
</dbReference>
<dbReference type="Proteomes" id="UP000674143">
    <property type="component" value="Chromosome 8"/>
</dbReference>
<keyword evidence="1" id="KW-0812">Transmembrane</keyword>
<comment type="caution">
    <text evidence="2">The sequence shown here is derived from an EMBL/GenBank/DDBJ whole genome shotgun (WGS) entry which is preliminary data.</text>
</comment>
<evidence type="ECO:0000256" key="1">
    <source>
        <dbReference type="SAM" id="Phobius"/>
    </source>
</evidence>
<dbReference type="KEGG" id="loi:92363221"/>
<sequence>MLAQHISSDTAQARPRRIVECQRAPPPTMEAASSLTTSLVTLSCAIVFSLYAAGFLVMMLAVAHRRRSVRRARAKLPSSLSTFLMEANSEEAYAAMGTASDASATQAVPTLRTAPAGGPGSLQFSNPKMHHLADLQSRVESYANDEEESVRGFGSEAHTVEAASQVRTKSLLFGGNRSGEAGSSGADTKGLPASVDGAASAALKMSTVAQFLQLEDQDYAAVKDEASGVSVACGGQVDPARVAEPRLLPLTSPCMPCTVSCATATEGNRHCGHGGRHHRECLPGSRRGSGSATPVAAAAHVAGTSTWSAPSSESSMYHSSELSSALLPDTADAAIAAAVVAANARSSTSPLLLRYVPLSPARTSLTPCPTTVPVDPGYAT</sequence>
<organism evidence="2 3">
    <name type="scientific">Leishmania orientalis</name>
    <dbReference type="NCBI Taxonomy" id="2249476"/>
    <lineage>
        <taxon>Eukaryota</taxon>
        <taxon>Discoba</taxon>
        <taxon>Euglenozoa</taxon>
        <taxon>Kinetoplastea</taxon>
        <taxon>Metakinetoplastina</taxon>
        <taxon>Trypanosomatida</taxon>
        <taxon>Trypanosomatidae</taxon>
        <taxon>Leishmaniinae</taxon>
        <taxon>Leishmania</taxon>
    </lineage>
</organism>
<keyword evidence="1" id="KW-1133">Transmembrane helix</keyword>
<dbReference type="GeneID" id="92363221"/>
<feature type="transmembrane region" description="Helical" evidence="1">
    <location>
        <begin position="39"/>
        <end position="63"/>
    </location>
</feature>
<gene>
    <name evidence="2" type="ORF">LSCM4_07396</name>
</gene>
<keyword evidence="3" id="KW-1185">Reference proteome</keyword>
<name>A0A836H5X9_9TRYP</name>
<dbReference type="EMBL" id="JAFHLR010000008">
    <property type="protein sequence ID" value="KAG5486464.1"/>
    <property type="molecule type" value="Genomic_DNA"/>
</dbReference>
<reference evidence="2 3" key="1">
    <citation type="submission" date="2021-02" db="EMBL/GenBank/DDBJ databases">
        <title>Leishmania (Mundinia) orientalis Genome sequencing and assembly.</title>
        <authorList>
            <person name="Almutairi H."/>
            <person name="Gatherer D."/>
        </authorList>
    </citation>
    <scope>NUCLEOTIDE SEQUENCE [LARGE SCALE GENOMIC DNA]</scope>
    <source>
        <strain evidence="2">LSCM4</strain>
    </source>
</reference>
<evidence type="ECO:0000313" key="3">
    <source>
        <dbReference type="Proteomes" id="UP000674143"/>
    </source>
</evidence>
<proteinExistence type="predicted"/>
<accession>A0A836H5X9</accession>
<protein>
    <submittedName>
        <fullName evidence="2">Uncharacterized protein</fullName>
    </submittedName>
</protein>
<dbReference type="AlphaFoldDB" id="A0A836H5X9"/>
<keyword evidence="1" id="KW-0472">Membrane</keyword>
<evidence type="ECO:0000313" key="2">
    <source>
        <dbReference type="EMBL" id="KAG5486464.1"/>
    </source>
</evidence>